<evidence type="ECO:0000313" key="1">
    <source>
        <dbReference type="EMBL" id="KAK3338654.1"/>
    </source>
</evidence>
<dbReference type="EMBL" id="JAUIQD010000011">
    <property type="protein sequence ID" value="KAK3338654.1"/>
    <property type="molecule type" value="Genomic_DNA"/>
</dbReference>
<organism evidence="1 2">
    <name type="scientific">Lasiosphaeria hispida</name>
    <dbReference type="NCBI Taxonomy" id="260671"/>
    <lineage>
        <taxon>Eukaryota</taxon>
        <taxon>Fungi</taxon>
        <taxon>Dikarya</taxon>
        <taxon>Ascomycota</taxon>
        <taxon>Pezizomycotina</taxon>
        <taxon>Sordariomycetes</taxon>
        <taxon>Sordariomycetidae</taxon>
        <taxon>Sordariales</taxon>
        <taxon>Lasiosphaeriaceae</taxon>
        <taxon>Lasiosphaeria</taxon>
    </lineage>
</organism>
<reference evidence="1" key="2">
    <citation type="submission" date="2023-06" db="EMBL/GenBank/DDBJ databases">
        <authorList>
            <consortium name="Lawrence Berkeley National Laboratory"/>
            <person name="Haridas S."/>
            <person name="Hensen N."/>
            <person name="Bonometti L."/>
            <person name="Westerberg I."/>
            <person name="Brannstrom I.O."/>
            <person name="Guillou S."/>
            <person name="Cros-Aarteil S."/>
            <person name="Calhoun S."/>
            <person name="Kuo A."/>
            <person name="Mondo S."/>
            <person name="Pangilinan J."/>
            <person name="Riley R."/>
            <person name="Labutti K."/>
            <person name="Andreopoulos B."/>
            <person name="Lipzen A."/>
            <person name="Chen C."/>
            <person name="Yanf M."/>
            <person name="Daum C."/>
            <person name="Ng V."/>
            <person name="Clum A."/>
            <person name="Steindorff A."/>
            <person name="Ohm R."/>
            <person name="Martin F."/>
            <person name="Silar P."/>
            <person name="Natvig D."/>
            <person name="Lalanne C."/>
            <person name="Gautier V."/>
            <person name="Ament-Velasquez S.L."/>
            <person name="Kruys A."/>
            <person name="Hutchinson M.I."/>
            <person name="Powell A.J."/>
            <person name="Barry K."/>
            <person name="Miller A.N."/>
            <person name="Grigoriev I.V."/>
            <person name="Debuchy R."/>
            <person name="Gladieux P."/>
            <person name="Thoren M.H."/>
            <person name="Johannesson H."/>
        </authorList>
    </citation>
    <scope>NUCLEOTIDE SEQUENCE</scope>
    <source>
        <strain evidence="1">CBS 955.72</strain>
    </source>
</reference>
<gene>
    <name evidence="1" type="ORF">B0T25DRAFT_561189</name>
</gene>
<name>A0AAJ0M7E8_9PEZI</name>
<dbReference type="AlphaFoldDB" id="A0AAJ0M7E8"/>
<dbReference type="Proteomes" id="UP001275084">
    <property type="component" value="Unassembled WGS sequence"/>
</dbReference>
<sequence>MKRPVVLFVQAAAVVPTSITKRLTEEGEPGKDFFVQQCHLRVSLESCPNVMDKARCLIGSIAEDERALAF</sequence>
<reference evidence="1" key="1">
    <citation type="journal article" date="2023" name="Mol. Phylogenet. Evol.">
        <title>Genome-scale phylogeny and comparative genomics of the fungal order Sordariales.</title>
        <authorList>
            <person name="Hensen N."/>
            <person name="Bonometti L."/>
            <person name="Westerberg I."/>
            <person name="Brannstrom I.O."/>
            <person name="Guillou S."/>
            <person name="Cros-Aarteil S."/>
            <person name="Calhoun S."/>
            <person name="Haridas S."/>
            <person name="Kuo A."/>
            <person name="Mondo S."/>
            <person name="Pangilinan J."/>
            <person name="Riley R."/>
            <person name="LaButti K."/>
            <person name="Andreopoulos B."/>
            <person name="Lipzen A."/>
            <person name="Chen C."/>
            <person name="Yan M."/>
            <person name="Daum C."/>
            <person name="Ng V."/>
            <person name="Clum A."/>
            <person name="Steindorff A."/>
            <person name="Ohm R.A."/>
            <person name="Martin F."/>
            <person name="Silar P."/>
            <person name="Natvig D.O."/>
            <person name="Lalanne C."/>
            <person name="Gautier V."/>
            <person name="Ament-Velasquez S.L."/>
            <person name="Kruys A."/>
            <person name="Hutchinson M.I."/>
            <person name="Powell A.J."/>
            <person name="Barry K."/>
            <person name="Miller A.N."/>
            <person name="Grigoriev I.V."/>
            <person name="Debuchy R."/>
            <person name="Gladieux P."/>
            <person name="Hiltunen Thoren M."/>
            <person name="Johannesson H."/>
        </authorList>
    </citation>
    <scope>NUCLEOTIDE SEQUENCE</scope>
    <source>
        <strain evidence="1">CBS 955.72</strain>
    </source>
</reference>
<protein>
    <submittedName>
        <fullName evidence="1">Uncharacterized protein</fullName>
    </submittedName>
</protein>
<proteinExistence type="predicted"/>
<comment type="caution">
    <text evidence="1">The sequence shown here is derived from an EMBL/GenBank/DDBJ whole genome shotgun (WGS) entry which is preliminary data.</text>
</comment>
<evidence type="ECO:0000313" key="2">
    <source>
        <dbReference type="Proteomes" id="UP001275084"/>
    </source>
</evidence>
<keyword evidence="2" id="KW-1185">Reference proteome</keyword>
<accession>A0AAJ0M7E8</accession>